<accession>A0A517PSF5</accession>
<protein>
    <submittedName>
        <fullName evidence="2">Uncharacterized protein</fullName>
    </submittedName>
</protein>
<feature type="compositionally biased region" description="Polar residues" evidence="1">
    <location>
        <begin position="168"/>
        <end position="181"/>
    </location>
</feature>
<feature type="region of interest" description="Disordered" evidence="1">
    <location>
        <begin position="607"/>
        <end position="652"/>
    </location>
</feature>
<proteinExistence type="predicted"/>
<evidence type="ECO:0000256" key="1">
    <source>
        <dbReference type="SAM" id="MobiDB-lite"/>
    </source>
</evidence>
<dbReference type="AlphaFoldDB" id="A0A517PSF5"/>
<gene>
    <name evidence="2" type="ORF">HG66A1_41150</name>
</gene>
<name>A0A517PSF5_9PLAN</name>
<feature type="compositionally biased region" description="Low complexity" evidence="1">
    <location>
        <begin position="69"/>
        <end position="147"/>
    </location>
</feature>
<evidence type="ECO:0000313" key="2">
    <source>
        <dbReference type="EMBL" id="QDT22308.1"/>
    </source>
</evidence>
<dbReference type="EMBL" id="CP036266">
    <property type="protein sequence ID" value="QDT22308.1"/>
    <property type="molecule type" value="Genomic_DNA"/>
</dbReference>
<keyword evidence="3" id="KW-1185">Reference proteome</keyword>
<evidence type="ECO:0000313" key="3">
    <source>
        <dbReference type="Proteomes" id="UP000320421"/>
    </source>
</evidence>
<feature type="compositionally biased region" description="Low complexity" evidence="1">
    <location>
        <begin position="187"/>
        <end position="204"/>
    </location>
</feature>
<organism evidence="2 3">
    <name type="scientific">Gimesia chilikensis</name>
    <dbReference type="NCBI Taxonomy" id="2605989"/>
    <lineage>
        <taxon>Bacteria</taxon>
        <taxon>Pseudomonadati</taxon>
        <taxon>Planctomycetota</taxon>
        <taxon>Planctomycetia</taxon>
        <taxon>Planctomycetales</taxon>
        <taxon>Planctomycetaceae</taxon>
        <taxon>Gimesia</taxon>
    </lineage>
</organism>
<feature type="compositionally biased region" description="Low complexity" evidence="1">
    <location>
        <begin position="154"/>
        <end position="167"/>
    </location>
</feature>
<feature type="compositionally biased region" description="Low complexity" evidence="1">
    <location>
        <begin position="211"/>
        <end position="223"/>
    </location>
</feature>
<feature type="compositionally biased region" description="Gly residues" evidence="1">
    <location>
        <begin position="40"/>
        <end position="68"/>
    </location>
</feature>
<dbReference type="Proteomes" id="UP000320421">
    <property type="component" value="Chromosome"/>
</dbReference>
<reference evidence="2 3" key="1">
    <citation type="submission" date="2019-02" db="EMBL/GenBank/DDBJ databases">
        <title>Deep-cultivation of Planctomycetes and their phenomic and genomic characterization uncovers novel biology.</title>
        <authorList>
            <person name="Wiegand S."/>
            <person name="Jogler M."/>
            <person name="Boedeker C."/>
            <person name="Pinto D."/>
            <person name="Vollmers J."/>
            <person name="Rivas-Marin E."/>
            <person name="Kohn T."/>
            <person name="Peeters S.H."/>
            <person name="Heuer A."/>
            <person name="Rast P."/>
            <person name="Oberbeckmann S."/>
            <person name="Bunk B."/>
            <person name="Jeske O."/>
            <person name="Meyerdierks A."/>
            <person name="Storesund J.E."/>
            <person name="Kallscheuer N."/>
            <person name="Luecker S."/>
            <person name="Lage O.M."/>
            <person name="Pohl T."/>
            <person name="Merkel B.J."/>
            <person name="Hornburger P."/>
            <person name="Mueller R.-W."/>
            <person name="Bruemmer F."/>
            <person name="Labrenz M."/>
            <person name="Spormann A.M."/>
            <person name="Op den Camp H."/>
            <person name="Overmann J."/>
            <person name="Amann R."/>
            <person name="Jetten M.S.M."/>
            <person name="Mascher T."/>
            <person name="Medema M.H."/>
            <person name="Devos D.P."/>
            <person name="Kaster A.-K."/>
            <person name="Ovreas L."/>
            <person name="Rohde M."/>
            <person name="Galperin M.Y."/>
            <person name="Jogler C."/>
        </authorList>
    </citation>
    <scope>NUCLEOTIDE SEQUENCE [LARGE SCALE GENOMIC DNA]</scope>
    <source>
        <strain evidence="2 3">HG66A1</strain>
    </source>
</reference>
<sequence length="652" mass="70220">MGALTFVVGQVNSMKKISITFLVLLTMLCVSEVDSFAQRGGRGGGGGGSRSGGGGGGHRGGFSGGGSQRGSMSRGSSSRGSISRGSISRGSISRGSSQRSGSSRSMSPGRSFSRPNSSSFRGSGSSRQSAPSRSFNQSFGSSSGRSSHTTMRPGHSGSSASGRSQNSPRNSISRGQRSVTGNPGLHSGSRNRSGSSASNRSRSSVQDFGSRRGSNISGLSSGGSRHGRTDQYYRGATGYRPGGIQSGFGSQHRHSNPGLSSGGHHHAGRGGTGLRSGRNYNRGRGHTGYASRSYHYNPGYWSGYRTGYGFGIGYGYGSGYSRYRRGYGYYPYYHYRRYGYRPWIWATYGGLASWCGYNNLTPVVYNYSINDGYIYNDGTPIAPVNDYASQANQIAESVTPPEESAEWMPVGLFAIVPQGTQDVNVTVQLAVGKNGAIAGTYFNKEGNITLPLQGAIDKTKQRAVWKVGEEEAVTMETGLDSLTKDKSTVILFFSDGVSEVWDMVRIEQDVAHLAQQELQSDELKYQLLGAHQSLTDVVDAAWKDYLALPEGLESSSTPPDPAELEAVIANYQQVQVDSQYHMITNRQEFQNTYRLLQDYLKEVQQQQSLEKQVKQAAPKEQPAQVKLPAPPPAEEPELVAPRPVMPKLPDSK</sequence>
<feature type="region of interest" description="Disordered" evidence="1">
    <location>
        <begin position="38"/>
        <end position="288"/>
    </location>
</feature>